<proteinExistence type="predicted"/>
<dbReference type="InterPro" id="IPR041685">
    <property type="entry name" value="AAA_GajA/Old/RecF-like"/>
</dbReference>
<dbReference type="GO" id="GO:0005524">
    <property type="term" value="F:ATP binding"/>
    <property type="evidence" value="ECO:0007669"/>
    <property type="project" value="InterPro"/>
</dbReference>
<keyword evidence="3" id="KW-1185">Reference proteome</keyword>
<dbReference type="GO" id="GO:0016887">
    <property type="term" value="F:ATP hydrolysis activity"/>
    <property type="evidence" value="ECO:0007669"/>
    <property type="project" value="InterPro"/>
</dbReference>
<feature type="domain" description="Endonuclease GajA/Old nuclease/RecF-like AAA" evidence="1">
    <location>
        <begin position="2"/>
        <end position="340"/>
    </location>
</feature>
<evidence type="ECO:0000313" key="3">
    <source>
        <dbReference type="Proteomes" id="UP000295391"/>
    </source>
</evidence>
<comment type="caution">
    <text evidence="2">The sequence shown here is derived from an EMBL/GenBank/DDBJ whole genome shotgun (WGS) entry which is preliminary data.</text>
</comment>
<protein>
    <submittedName>
        <fullName evidence="2">AAA ATPase-like protein</fullName>
    </submittedName>
</protein>
<dbReference type="InterPro" id="IPR027417">
    <property type="entry name" value="P-loop_NTPase"/>
</dbReference>
<dbReference type="PANTHER" id="PTHR43581">
    <property type="entry name" value="ATP/GTP PHOSPHATASE"/>
    <property type="match status" value="1"/>
</dbReference>
<dbReference type="Pfam" id="PF13175">
    <property type="entry name" value="AAA_15"/>
    <property type="match status" value="1"/>
</dbReference>
<dbReference type="Gene3D" id="3.40.50.300">
    <property type="entry name" value="P-loop containing nucleotide triphosphate hydrolases"/>
    <property type="match status" value="1"/>
</dbReference>
<reference evidence="2 3" key="1">
    <citation type="submission" date="2019-03" db="EMBL/GenBank/DDBJ databases">
        <title>Genomic Encyclopedia of Type Strains, Phase III (KMG-III): the genomes of soil and plant-associated and newly described type strains.</title>
        <authorList>
            <person name="Whitman W."/>
        </authorList>
    </citation>
    <scope>NUCLEOTIDE SEQUENCE [LARGE SCALE GENOMIC DNA]</scope>
    <source>
        <strain evidence="2 3">CGMCC 1.7002</strain>
    </source>
</reference>
<dbReference type="InterPro" id="IPR051396">
    <property type="entry name" value="Bact_Antivir_Def_Nuclease"/>
</dbReference>
<gene>
    <name evidence="2" type="ORF">ATL17_1939</name>
</gene>
<dbReference type="SUPFAM" id="SSF52540">
    <property type="entry name" value="P-loop containing nucleoside triphosphate hydrolases"/>
    <property type="match status" value="1"/>
</dbReference>
<dbReference type="Proteomes" id="UP000295391">
    <property type="component" value="Unassembled WGS sequence"/>
</dbReference>
<sequence>MKFAIQNYRCIDRFEFRIDALGDKSATFGLVGVNEAGKTSILKALALKDGLSDQSGQKLPLQKDFADRLRTIRVEYFYDISSAEIDELIDTCGLEDSGKRFDKRHLSQAKITAFFEYSNPASPKFKLEFPKYPKSDLKMHLEEVLLEKIIVRMHSSVFWTAEPRFLISNAINLSEFADNPEGISIPLKNSFLLADIASDDFKREIAAAASDSTELEHLEERLSEAVTKHINTRWPDHPIRITFKINDGMINFHVRDTKVGGKPKTADQRSDGFKQFISFLLTISAQHTNEELTETILLLDEPETHLHPKAQEDLLRELIKISSGERNNIALFATHSIFMIDRHDLSRNFKIAKSKEHTEIGRFDPISSTFASVIYDVFDIPSEGYHSQLYSRLHAMYQEEDESDAARTGILNFDENYLVSEKKLKKDKPWKGKKNSCSLPTYIRNCVNHPDNGNQYTEKELIASIQQLKSFIT</sequence>
<accession>A0A4R6VNZ3</accession>
<name>A0A4R6VNZ3_9HYPH</name>
<dbReference type="CDD" id="cd00267">
    <property type="entry name" value="ABC_ATPase"/>
    <property type="match status" value="1"/>
</dbReference>
<organism evidence="2 3">
    <name type="scientific">Maritalea mobilis</name>
    <dbReference type="NCBI Taxonomy" id="483324"/>
    <lineage>
        <taxon>Bacteria</taxon>
        <taxon>Pseudomonadati</taxon>
        <taxon>Pseudomonadota</taxon>
        <taxon>Alphaproteobacteria</taxon>
        <taxon>Hyphomicrobiales</taxon>
        <taxon>Devosiaceae</taxon>
        <taxon>Maritalea</taxon>
    </lineage>
</organism>
<dbReference type="PANTHER" id="PTHR43581:SF4">
    <property type="entry name" value="ATP_GTP PHOSPHATASE"/>
    <property type="match status" value="1"/>
</dbReference>
<evidence type="ECO:0000259" key="1">
    <source>
        <dbReference type="Pfam" id="PF13175"/>
    </source>
</evidence>
<dbReference type="RefSeq" id="WP_166638985.1">
    <property type="nucleotide sequence ID" value="NZ_SNYR01000002.1"/>
</dbReference>
<evidence type="ECO:0000313" key="2">
    <source>
        <dbReference type="EMBL" id="TDQ63930.1"/>
    </source>
</evidence>
<dbReference type="AlphaFoldDB" id="A0A4R6VNZ3"/>
<dbReference type="EMBL" id="SNYR01000002">
    <property type="protein sequence ID" value="TDQ63930.1"/>
    <property type="molecule type" value="Genomic_DNA"/>
</dbReference>